<evidence type="ECO:0000313" key="1">
    <source>
        <dbReference type="EMBL" id="KAG9451501.1"/>
    </source>
</evidence>
<protein>
    <submittedName>
        <fullName evidence="1">Uncharacterized protein</fullName>
    </submittedName>
</protein>
<organism evidence="1 2">
    <name type="scientific">Aristolochia fimbriata</name>
    <name type="common">White veined hardy Dutchman's pipe vine</name>
    <dbReference type="NCBI Taxonomy" id="158543"/>
    <lineage>
        <taxon>Eukaryota</taxon>
        <taxon>Viridiplantae</taxon>
        <taxon>Streptophyta</taxon>
        <taxon>Embryophyta</taxon>
        <taxon>Tracheophyta</taxon>
        <taxon>Spermatophyta</taxon>
        <taxon>Magnoliopsida</taxon>
        <taxon>Magnoliidae</taxon>
        <taxon>Piperales</taxon>
        <taxon>Aristolochiaceae</taxon>
        <taxon>Aristolochia</taxon>
    </lineage>
</organism>
<gene>
    <name evidence="1" type="ORF">H6P81_011466</name>
</gene>
<name>A0AAV7EV25_ARIFI</name>
<evidence type="ECO:0000313" key="2">
    <source>
        <dbReference type="Proteomes" id="UP000825729"/>
    </source>
</evidence>
<accession>A0AAV7EV25</accession>
<reference evidence="1 2" key="1">
    <citation type="submission" date="2021-07" db="EMBL/GenBank/DDBJ databases">
        <title>The Aristolochia fimbriata genome: insights into angiosperm evolution, floral development and chemical biosynthesis.</title>
        <authorList>
            <person name="Jiao Y."/>
        </authorList>
    </citation>
    <scope>NUCLEOTIDE SEQUENCE [LARGE SCALE GENOMIC DNA]</scope>
    <source>
        <strain evidence="1">IBCAS-2021</strain>
        <tissue evidence="1">Leaf</tissue>
    </source>
</reference>
<keyword evidence="2" id="KW-1185">Reference proteome</keyword>
<comment type="caution">
    <text evidence="1">The sequence shown here is derived from an EMBL/GenBank/DDBJ whole genome shotgun (WGS) entry which is preliminary data.</text>
</comment>
<dbReference type="EMBL" id="JAINDJ010000004">
    <property type="protein sequence ID" value="KAG9451501.1"/>
    <property type="molecule type" value="Genomic_DNA"/>
</dbReference>
<proteinExistence type="predicted"/>
<dbReference type="AlphaFoldDB" id="A0AAV7EV25"/>
<sequence length="92" mass="10571">MSIEALAMAGADYALCGIRFEAASSEYSTNYWELMNGPPPDYLLQEEEILVEKEERFCDVDHGKVVMDEENMKERLQAWAKNHSTLESYFSP</sequence>
<dbReference type="Proteomes" id="UP000825729">
    <property type="component" value="Unassembled WGS sequence"/>
</dbReference>